<reference evidence="2 3" key="1">
    <citation type="submission" date="2022-10" db="EMBL/GenBank/DDBJ databases">
        <title>Ruegeria sp. nov., isolated from ocean surface water.</title>
        <authorList>
            <person name="He W."/>
            <person name="Wang L."/>
            <person name="Zhang D.-F."/>
        </authorList>
    </citation>
    <scope>NUCLEOTIDE SEQUENCE [LARGE SCALE GENOMIC DNA]</scope>
    <source>
        <strain evidence="2 3">WL0004</strain>
    </source>
</reference>
<sequence length="66" mass="7533">MIGCGRDKLRCWVQREEADAGRWDGGTSEERSQFKELEREVRELRQVNQVVKKASAYFAQAGSTAN</sequence>
<organism evidence="2 3">
    <name type="scientific">Ruegeria marisflavi</name>
    <dbReference type="NCBI Taxonomy" id="2984152"/>
    <lineage>
        <taxon>Bacteria</taxon>
        <taxon>Pseudomonadati</taxon>
        <taxon>Pseudomonadota</taxon>
        <taxon>Alphaproteobacteria</taxon>
        <taxon>Rhodobacterales</taxon>
        <taxon>Roseobacteraceae</taxon>
        <taxon>Ruegeria</taxon>
    </lineage>
</organism>
<evidence type="ECO:0000313" key="2">
    <source>
        <dbReference type="EMBL" id="MCU9840598.1"/>
    </source>
</evidence>
<dbReference type="EMBL" id="JAOVQN010000058">
    <property type="protein sequence ID" value="MCU9840598.1"/>
    <property type="molecule type" value="Genomic_DNA"/>
</dbReference>
<comment type="caution">
    <text evidence="2">The sequence shown here is derived from an EMBL/GenBank/DDBJ whole genome shotgun (WGS) entry which is preliminary data.</text>
</comment>
<proteinExistence type="predicted"/>
<protein>
    <recommendedName>
        <fullName evidence="4">Transposase</fullName>
    </recommendedName>
</protein>
<dbReference type="InterPro" id="IPR009057">
    <property type="entry name" value="Homeodomain-like_sf"/>
</dbReference>
<gene>
    <name evidence="2" type="ORF">OEZ49_22935</name>
</gene>
<keyword evidence="1" id="KW-0175">Coiled coil</keyword>
<accession>A0ABT2X3E2</accession>
<evidence type="ECO:0008006" key="4">
    <source>
        <dbReference type="Google" id="ProtNLM"/>
    </source>
</evidence>
<evidence type="ECO:0000256" key="1">
    <source>
        <dbReference type="SAM" id="Coils"/>
    </source>
</evidence>
<dbReference type="RefSeq" id="WP_263390453.1">
    <property type="nucleotide sequence ID" value="NZ_JAOVQN010000058.1"/>
</dbReference>
<dbReference type="Proteomes" id="UP001321014">
    <property type="component" value="Unassembled WGS sequence"/>
</dbReference>
<dbReference type="SUPFAM" id="SSF46689">
    <property type="entry name" value="Homeodomain-like"/>
    <property type="match status" value="1"/>
</dbReference>
<name>A0ABT2X3E2_9RHOB</name>
<evidence type="ECO:0000313" key="3">
    <source>
        <dbReference type="Proteomes" id="UP001321014"/>
    </source>
</evidence>
<feature type="coiled-coil region" evidence="1">
    <location>
        <begin position="27"/>
        <end position="54"/>
    </location>
</feature>
<keyword evidence="3" id="KW-1185">Reference proteome</keyword>